<gene>
    <name evidence="1" type="ORF">VHEMI08128</name>
</gene>
<dbReference type="HOGENOM" id="CLU_665955_0_0_1"/>
<proteinExistence type="predicted"/>
<organism evidence="1 2">
    <name type="scientific">[Torrubiella] hemipterigena</name>
    <dbReference type="NCBI Taxonomy" id="1531966"/>
    <lineage>
        <taxon>Eukaryota</taxon>
        <taxon>Fungi</taxon>
        <taxon>Dikarya</taxon>
        <taxon>Ascomycota</taxon>
        <taxon>Pezizomycotina</taxon>
        <taxon>Sordariomycetes</taxon>
        <taxon>Hypocreomycetidae</taxon>
        <taxon>Hypocreales</taxon>
        <taxon>Clavicipitaceae</taxon>
        <taxon>Clavicipitaceae incertae sedis</taxon>
        <taxon>'Torrubiella' clade</taxon>
    </lineage>
</organism>
<protein>
    <submittedName>
        <fullName evidence="1">Uncharacterized protein</fullName>
    </submittedName>
</protein>
<evidence type="ECO:0000313" key="1">
    <source>
        <dbReference type="EMBL" id="CEJ92477.1"/>
    </source>
</evidence>
<evidence type="ECO:0000313" key="2">
    <source>
        <dbReference type="Proteomes" id="UP000039046"/>
    </source>
</evidence>
<dbReference type="Proteomes" id="UP000039046">
    <property type="component" value="Unassembled WGS sequence"/>
</dbReference>
<dbReference type="EMBL" id="CDHN01000004">
    <property type="protein sequence ID" value="CEJ92477.1"/>
    <property type="molecule type" value="Genomic_DNA"/>
</dbReference>
<dbReference type="AlphaFoldDB" id="A0A0A1TP51"/>
<sequence>MPLSFLPYEDDTQMRQKEAQEEEEEEVDLLRLIYHLLSNQLEETSTIIDTLNLLSRGRCSNNSLYSIEFHHLLCIVASCNQQLISRLTPLTIQIIVDAIHTIDSGYIAGIVKTIALQLSDVVTQLPPDFGKELIVLLCNLPGHLDGEPRTVPPNSYEQRLQEINQLRLPARLAIYDVYTTKELREMPVTQFDYLIQYTLQLVDNEVLSPDWIYENPDVVRSVFEYEDLPCQDSYTLLRLQRERSPNMRRQKPDGENFLGRWARIDNPQPYVSSRLLKAYMDSNTKIHENTRSATFNQQNDSRHESLPMISATASFHFNPASQSFFDIVVKHDFANVIMCIISQRDMLVKAEEPLESNQMKALRLYIGPLMGNKDIGYSDVRIFDGDFGDNLLRIRVNPRLIPEFFPELSQDAS</sequence>
<accession>A0A0A1TP51</accession>
<name>A0A0A1TP51_9HYPO</name>
<reference evidence="1 2" key="1">
    <citation type="journal article" date="2015" name="Genome Announc.">
        <title>Draft Genome Sequence and Gene Annotation of the Entomopathogenic Fungus Verticillium hemipterigenum.</title>
        <authorList>
            <person name="Horn F."/>
            <person name="Habel A."/>
            <person name="Scharf D.H."/>
            <person name="Dworschak J."/>
            <person name="Brakhage A.A."/>
            <person name="Guthke R."/>
            <person name="Hertweck C."/>
            <person name="Linde J."/>
        </authorList>
    </citation>
    <scope>NUCLEOTIDE SEQUENCE [LARGE SCALE GENOMIC DNA]</scope>
</reference>
<keyword evidence="2" id="KW-1185">Reference proteome</keyword>